<feature type="binding site" evidence="11">
    <location>
        <position position="137"/>
    </location>
    <ligand>
        <name>alpha-D-mannose 1-phosphate</name>
        <dbReference type="ChEBI" id="CHEBI:58409"/>
    </ligand>
</feature>
<comment type="catalytic activity">
    <reaction evidence="13">
        <text>alpha-D-mannose 1-phosphate = D-mannose 6-phosphate</text>
        <dbReference type="Rhea" id="RHEA:11140"/>
        <dbReference type="ChEBI" id="CHEBI:58409"/>
        <dbReference type="ChEBI" id="CHEBI:58735"/>
        <dbReference type="EC" id="5.4.2.8"/>
    </reaction>
</comment>
<evidence type="ECO:0000256" key="7">
    <source>
        <dbReference type="ARBA" id="ARBA00022723"/>
    </source>
</evidence>
<comment type="pathway">
    <text evidence="2 13">Nucleotide-sugar biosynthesis; GDP-alpha-D-mannose biosynthesis; alpha-D-mannose 1-phosphate from D-fructose 6-phosphate: step 2/2.</text>
</comment>
<dbReference type="GO" id="GO:0046872">
    <property type="term" value="F:metal ion binding"/>
    <property type="evidence" value="ECO:0007669"/>
    <property type="project" value="UniProtKB-KW"/>
</dbReference>
<dbReference type="GO" id="GO:0006013">
    <property type="term" value="P:mannose metabolic process"/>
    <property type="evidence" value="ECO:0007669"/>
    <property type="project" value="TreeGrafter"/>
</dbReference>
<dbReference type="PANTHER" id="PTHR10466">
    <property type="entry name" value="PHOSPHOMANNOMUTASE"/>
    <property type="match status" value="1"/>
</dbReference>
<feature type="binding site" evidence="11">
    <location>
        <position position="155"/>
    </location>
    <ligand>
        <name>alpha-D-mannose 1-phosphate</name>
        <dbReference type="ChEBI" id="CHEBI:58409"/>
    </ligand>
</feature>
<dbReference type="SUPFAM" id="SSF56784">
    <property type="entry name" value="HAD-like"/>
    <property type="match status" value="1"/>
</dbReference>
<keyword evidence="9 13" id="KW-0413">Isomerase</keyword>
<feature type="binding site" evidence="12">
    <location>
        <position position="15"/>
    </location>
    <ligand>
        <name>Mg(2+)</name>
        <dbReference type="ChEBI" id="CHEBI:18420"/>
        <label>1</label>
    </ligand>
</feature>
<feature type="active site" description="Proton donor/acceptor" evidence="10">
    <location>
        <position position="17"/>
    </location>
</feature>
<dbReference type="InterPro" id="IPR023214">
    <property type="entry name" value="HAD_sf"/>
</dbReference>
<accession>A0A7R9MCT3</accession>
<dbReference type="OrthoDB" id="10264771at2759"/>
<feature type="binding site" evidence="12">
    <location>
        <position position="252"/>
    </location>
    <ligand>
        <name>Mg(2+)</name>
        <dbReference type="ChEBI" id="CHEBI:18420"/>
        <label>1</label>
    </ligand>
</feature>
<dbReference type="GO" id="GO:0005829">
    <property type="term" value="C:cytosol"/>
    <property type="evidence" value="ECO:0007669"/>
    <property type="project" value="TreeGrafter"/>
</dbReference>
<dbReference type="GO" id="GO:0004615">
    <property type="term" value="F:phosphomannomutase activity"/>
    <property type="evidence" value="ECO:0007669"/>
    <property type="project" value="UniProtKB-EC"/>
</dbReference>
<evidence type="ECO:0000256" key="3">
    <source>
        <dbReference type="ARBA" id="ARBA00009736"/>
    </source>
</evidence>
<feature type="binding site" evidence="12">
    <location>
        <position position="17"/>
    </location>
    <ligand>
        <name>Mg(2+)</name>
        <dbReference type="ChEBI" id="CHEBI:18420"/>
        <label>1</label>
    </ligand>
</feature>
<comment type="subunit">
    <text evidence="4 13">Homodimer.</text>
</comment>
<dbReference type="NCBIfam" id="TIGR01484">
    <property type="entry name" value="HAD-SF-IIB"/>
    <property type="match status" value="1"/>
</dbReference>
<gene>
    <name evidence="14" type="ORF">ONB1V03_LOCUS14044</name>
</gene>
<evidence type="ECO:0000256" key="1">
    <source>
        <dbReference type="ARBA" id="ARBA00004496"/>
    </source>
</evidence>
<evidence type="ECO:0000256" key="11">
    <source>
        <dbReference type="PIRSR" id="PIRSR605002-2"/>
    </source>
</evidence>
<evidence type="ECO:0000256" key="4">
    <source>
        <dbReference type="ARBA" id="ARBA00011738"/>
    </source>
</evidence>
<dbReference type="EC" id="5.4.2.8" evidence="5 13"/>
<keyword evidence="6 13" id="KW-0963">Cytoplasm</keyword>
<evidence type="ECO:0000256" key="10">
    <source>
        <dbReference type="PIRSR" id="PIRSR605002-1"/>
    </source>
</evidence>
<feature type="binding site" evidence="11">
    <location>
        <position position="148"/>
    </location>
    <ligand>
        <name>alpha-D-mannose 1-phosphate</name>
        <dbReference type="ChEBI" id="CHEBI:58409"/>
    </ligand>
</feature>
<feature type="binding site" evidence="12">
    <location>
        <position position="266"/>
    </location>
    <ligand>
        <name>Mg(2+)</name>
        <dbReference type="ChEBI" id="CHEBI:18420"/>
        <label>1</label>
    </ligand>
</feature>
<comment type="function">
    <text evidence="13">Involved in the synthesis of the GDP-mannose and dolichol-phosphate-mannose required for a number of critical mannosyl transfer reactions.</text>
</comment>
<dbReference type="EMBL" id="CAJPVJ010012957">
    <property type="protein sequence ID" value="CAG2174600.1"/>
    <property type="molecule type" value="Genomic_DNA"/>
</dbReference>
<comment type="cofactor">
    <cofactor evidence="12">
        <name>Mg(2+)</name>
        <dbReference type="ChEBI" id="CHEBI:18420"/>
    </cofactor>
</comment>
<name>A0A7R9MCT3_9ACAR</name>
<dbReference type="UniPathway" id="UPA00126">
    <property type="reaction ID" value="UER00424"/>
</dbReference>
<keyword evidence="8 12" id="KW-0460">Magnesium</keyword>
<proteinExistence type="inferred from homology"/>
<dbReference type="PANTHER" id="PTHR10466:SF0">
    <property type="entry name" value="PHOSPHOMANNOMUTASE"/>
    <property type="match status" value="1"/>
</dbReference>
<evidence type="ECO:0000256" key="12">
    <source>
        <dbReference type="PIRSR" id="PIRSR605002-3"/>
    </source>
</evidence>
<feature type="binding site" evidence="12">
    <location>
        <position position="264"/>
    </location>
    <ligand>
        <name>Mg(2+)</name>
        <dbReference type="ChEBI" id="CHEBI:18420"/>
        <label>1</label>
    </ligand>
</feature>
<keyword evidence="7 12" id="KW-0479">Metal-binding</keyword>
<dbReference type="Gene3D" id="3.40.50.1000">
    <property type="entry name" value="HAD superfamily/HAD-like"/>
    <property type="match status" value="2"/>
</dbReference>
<evidence type="ECO:0000256" key="9">
    <source>
        <dbReference type="ARBA" id="ARBA00023235"/>
    </source>
</evidence>
<feature type="binding site" evidence="11">
    <location>
        <position position="223"/>
    </location>
    <ligand>
        <name>alpha-D-mannose 1-phosphate</name>
        <dbReference type="ChEBI" id="CHEBI:58409"/>
    </ligand>
</feature>
<dbReference type="InterPro" id="IPR036412">
    <property type="entry name" value="HAD-like_sf"/>
</dbReference>
<dbReference type="Pfam" id="PF03332">
    <property type="entry name" value="PMM"/>
    <property type="match status" value="2"/>
</dbReference>
<feature type="binding site" evidence="11">
    <location>
        <position position="24"/>
    </location>
    <ligand>
        <name>alpha-D-mannose 1-phosphate</name>
        <dbReference type="ChEBI" id="CHEBI:58409"/>
    </ligand>
</feature>
<dbReference type="Proteomes" id="UP000728032">
    <property type="component" value="Unassembled WGS sequence"/>
</dbReference>
<dbReference type="FunFam" id="3.30.1240.20:FF:000001">
    <property type="entry name" value="Phosphomannomutase"/>
    <property type="match status" value="1"/>
</dbReference>
<dbReference type="GO" id="GO:0006487">
    <property type="term" value="P:protein N-linked glycosylation"/>
    <property type="evidence" value="ECO:0007669"/>
    <property type="project" value="TreeGrafter"/>
</dbReference>
<evidence type="ECO:0000313" key="15">
    <source>
        <dbReference type="Proteomes" id="UP000728032"/>
    </source>
</evidence>
<comment type="subcellular location">
    <subcellularLocation>
        <location evidence="1 13">Cytoplasm</location>
    </subcellularLocation>
</comment>
<protein>
    <recommendedName>
        <fullName evidence="5 13">Phosphomannomutase</fullName>
        <ecNumber evidence="5 13">5.4.2.8</ecNumber>
    </recommendedName>
</protein>
<sequence length="289" mass="32826">MSSAVNKLKTLVLFDVDNTLTSSRLPISPEMEELLKDLRERVSVGLVGGSDLSKIVEQMGGGAGEDSAQSVDTIVNRYDYVFAENGLVAYKKGSLLATESIAEFVGEHKLQTLTNFCLRYMSELELPVKRGNFVEFRNGLVNICPVGRSCTQRQREEFAAYDAKHHIRQKFVDALNESSATRQREEFAAYDAKHHIRQKFVDALNARFGHELDLRYAIGGQISFDCFPKGWDKTYCLRFVEKDFDKIYFFGDKTAPGGNDYEIYTDPRTIGYTVRSPEHTKQIIKQLNF</sequence>
<evidence type="ECO:0000256" key="2">
    <source>
        <dbReference type="ARBA" id="ARBA00004699"/>
    </source>
</evidence>
<dbReference type="AlphaFoldDB" id="A0A7R9MCT3"/>
<dbReference type="EMBL" id="OC927782">
    <property type="protein sequence ID" value="CAD7657414.1"/>
    <property type="molecule type" value="Genomic_DNA"/>
</dbReference>
<evidence type="ECO:0000313" key="14">
    <source>
        <dbReference type="EMBL" id="CAD7657414.1"/>
    </source>
</evidence>
<dbReference type="InterPro" id="IPR005002">
    <property type="entry name" value="PMM"/>
</dbReference>
<keyword evidence="15" id="KW-1185">Reference proteome</keyword>
<dbReference type="InterPro" id="IPR006379">
    <property type="entry name" value="HAD-SF_hydro_IIB"/>
</dbReference>
<organism evidence="14">
    <name type="scientific">Oppiella nova</name>
    <dbReference type="NCBI Taxonomy" id="334625"/>
    <lineage>
        <taxon>Eukaryota</taxon>
        <taxon>Metazoa</taxon>
        <taxon>Ecdysozoa</taxon>
        <taxon>Arthropoda</taxon>
        <taxon>Chelicerata</taxon>
        <taxon>Arachnida</taxon>
        <taxon>Acari</taxon>
        <taxon>Acariformes</taxon>
        <taxon>Sarcoptiformes</taxon>
        <taxon>Oribatida</taxon>
        <taxon>Brachypylina</taxon>
        <taxon>Oppioidea</taxon>
        <taxon>Oppiidae</taxon>
        <taxon>Oppiella</taxon>
    </lineage>
</organism>
<evidence type="ECO:0000256" key="6">
    <source>
        <dbReference type="ARBA" id="ARBA00022490"/>
    </source>
</evidence>
<dbReference type="GO" id="GO:0009298">
    <property type="term" value="P:GDP-mannose biosynthetic process"/>
    <property type="evidence" value="ECO:0007669"/>
    <property type="project" value="UniProtKB-UniPathway"/>
</dbReference>
<comment type="similarity">
    <text evidence="3 13">Belongs to the eukaryotic PMM family.</text>
</comment>
<dbReference type="CDD" id="cd02585">
    <property type="entry name" value="HAD_PMM"/>
    <property type="match status" value="1"/>
</dbReference>
<feature type="binding site" evidence="11">
    <location>
        <position position="225"/>
    </location>
    <ligand>
        <name>alpha-D-mannose 1-phosphate</name>
        <dbReference type="ChEBI" id="CHEBI:58409"/>
    </ligand>
</feature>
<feature type="active site" description="Nucleophile" evidence="10">
    <location>
        <position position="15"/>
    </location>
</feature>
<reference evidence="14" key="1">
    <citation type="submission" date="2020-11" db="EMBL/GenBank/DDBJ databases">
        <authorList>
            <person name="Tran Van P."/>
        </authorList>
    </citation>
    <scope>NUCLEOTIDE SEQUENCE</scope>
</reference>
<evidence type="ECO:0000256" key="8">
    <source>
        <dbReference type="ARBA" id="ARBA00022842"/>
    </source>
</evidence>
<evidence type="ECO:0000256" key="13">
    <source>
        <dbReference type="RuleBase" id="RU361118"/>
    </source>
</evidence>
<evidence type="ECO:0000256" key="5">
    <source>
        <dbReference type="ARBA" id="ARBA00012730"/>
    </source>
</evidence>
<feature type="binding site" evidence="12">
    <location>
        <position position="269"/>
    </location>
    <ligand>
        <name>Mg(2+)</name>
        <dbReference type="ChEBI" id="CHEBI:18420"/>
        <label>1</label>
    </ligand>
</feature>